<accession>A0A9N9A6E7</accession>
<protein>
    <submittedName>
        <fullName evidence="1">7451_t:CDS:1</fullName>
    </submittedName>
</protein>
<feature type="non-terminal residue" evidence="1">
    <location>
        <position position="129"/>
    </location>
</feature>
<keyword evidence="2" id="KW-1185">Reference proteome</keyword>
<comment type="caution">
    <text evidence="1">The sequence shown here is derived from an EMBL/GenBank/DDBJ whole genome shotgun (WGS) entry which is preliminary data.</text>
</comment>
<dbReference type="AlphaFoldDB" id="A0A9N9A6E7"/>
<dbReference type="Proteomes" id="UP000789706">
    <property type="component" value="Unassembled WGS sequence"/>
</dbReference>
<gene>
    <name evidence="1" type="ORF">DEBURN_LOCUS5550</name>
</gene>
<name>A0A9N9A6E7_9GLOM</name>
<reference evidence="1" key="1">
    <citation type="submission" date="2021-06" db="EMBL/GenBank/DDBJ databases">
        <authorList>
            <person name="Kallberg Y."/>
            <person name="Tangrot J."/>
            <person name="Rosling A."/>
        </authorList>
    </citation>
    <scope>NUCLEOTIDE SEQUENCE</scope>
    <source>
        <strain evidence="1">AZ414A</strain>
    </source>
</reference>
<organism evidence="1 2">
    <name type="scientific">Diversispora eburnea</name>
    <dbReference type="NCBI Taxonomy" id="1213867"/>
    <lineage>
        <taxon>Eukaryota</taxon>
        <taxon>Fungi</taxon>
        <taxon>Fungi incertae sedis</taxon>
        <taxon>Mucoromycota</taxon>
        <taxon>Glomeromycotina</taxon>
        <taxon>Glomeromycetes</taxon>
        <taxon>Diversisporales</taxon>
        <taxon>Diversisporaceae</taxon>
        <taxon>Diversispora</taxon>
    </lineage>
</organism>
<proteinExistence type="predicted"/>
<evidence type="ECO:0000313" key="1">
    <source>
        <dbReference type="EMBL" id="CAG8518741.1"/>
    </source>
</evidence>
<sequence length="129" mass="14802">MVNQNLPLCKISRESENGSGDTGLASLFATQQNQPTFSIPDVSEILIKKREKEKGVENEDNNNKIIREEVNKIMKSIEICEKKECESSLIFDKVRKLLSNQNLDILNNCLDNTQTMARDMVNNWRVKDE</sequence>
<evidence type="ECO:0000313" key="2">
    <source>
        <dbReference type="Proteomes" id="UP000789706"/>
    </source>
</evidence>
<dbReference type="EMBL" id="CAJVPK010000501">
    <property type="protein sequence ID" value="CAG8518741.1"/>
    <property type="molecule type" value="Genomic_DNA"/>
</dbReference>